<protein>
    <submittedName>
        <fullName evidence="1">Uncharacterized protein</fullName>
    </submittedName>
</protein>
<dbReference type="EMBL" id="JARK01001530">
    <property type="protein sequence ID" value="EYB92393.1"/>
    <property type="molecule type" value="Genomic_DNA"/>
</dbReference>
<organism evidence="1 2">
    <name type="scientific">Ancylostoma ceylanicum</name>
    <dbReference type="NCBI Taxonomy" id="53326"/>
    <lineage>
        <taxon>Eukaryota</taxon>
        <taxon>Metazoa</taxon>
        <taxon>Ecdysozoa</taxon>
        <taxon>Nematoda</taxon>
        <taxon>Chromadorea</taxon>
        <taxon>Rhabditida</taxon>
        <taxon>Rhabditina</taxon>
        <taxon>Rhabditomorpha</taxon>
        <taxon>Strongyloidea</taxon>
        <taxon>Ancylostomatidae</taxon>
        <taxon>Ancylostomatinae</taxon>
        <taxon>Ancylostoma</taxon>
    </lineage>
</organism>
<reference evidence="2" key="1">
    <citation type="journal article" date="2015" name="Nat. Genet.">
        <title>The genome and transcriptome of the zoonotic hookworm Ancylostoma ceylanicum identify infection-specific gene families.</title>
        <authorList>
            <person name="Schwarz E.M."/>
            <person name="Hu Y."/>
            <person name="Antoshechkin I."/>
            <person name="Miller M.M."/>
            <person name="Sternberg P.W."/>
            <person name="Aroian R.V."/>
        </authorList>
    </citation>
    <scope>NUCLEOTIDE SEQUENCE</scope>
    <source>
        <strain evidence="2">HY135</strain>
    </source>
</reference>
<gene>
    <name evidence="1" type="primary">Acey_s0194.g1421</name>
    <name evidence="1" type="ORF">Y032_0194g1421</name>
</gene>
<accession>A0A016SNV8</accession>
<dbReference type="AlphaFoldDB" id="A0A016SNV8"/>
<evidence type="ECO:0000313" key="1">
    <source>
        <dbReference type="EMBL" id="EYB92393.1"/>
    </source>
</evidence>
<dbReference type="Proteomes" id="UP000024635">
    <property type="component" value="Unassembled WGS sequence"/>
</dbReference>
<keyword evidence="2" id="KW-1185">Reference proteome</keyword>
<evidence type="ECO:0000313" key="2">
    <source>
        <dbReference type="Proteomes" id="UP000024635"/>
    </source>
</evidence>
<comment type="caution">
    <text evidence="1">The sequence shown here is derived from an EMBL/GenBank/DDBJ whole genome shotgun (WGS) entry which is preliminary data.</text>
</comment>
<sequence>MALIATIIPTRGAIIAIKMMCDDRPRHFTTGLDFTTDWRLGNDLPTKWRPSLLDECAVVHVEATLLCSRFG</sequence>
<proteinExistence type="predicted"/>
<name>A0A016SNV8_9BILA</name>